<evidence type="ECO:0000259" key="9">
    <source>
        <dbReference type="PROSITE" id="PS50157"/>
    </source>
</evidence>
<evidence type="ECO:0000256" key="8">
    <source>
        <dbReference type="PROSITE-ProRule" id="PRU00042"/>
    </source>
</evidence>
<keyword evidence="11" id="KW-1185">Reference proteome</keyword>
<dbReference type="PROSITE" id="PS00028">
    <property type="entry name" value="ZINC_FINGER_C2H2_1"/>
    <property type="match status" value="2"/>
</dbReference>
<feature type="domain" description="C2H2-type" evidence="9">
    <location>
        <begin position="109"/>
        <end position="139"/>
    </location>
</feature>
<evidence type="ECO:0000313" key="10">
    <source>
        <dbReference type="Ensembl" id="ENSSORP00005024694.1"/>
    </source>
</evidence>
<dbReference type="PANTHER" id="PTHR23235:SF142">
    <property type="entry name" value="ZINC FINGER PROTEIN 384"/>
    <property type="match status" value="1"/>
</dbReference>
<dbReference type="InterPro" id="IPR036236">
    <property type="entry name" value="Znf_C2H2_sf"/>
</dbReference>
<evidence type="ECO:0000256" key="4">
    <source>
        <dbReference type="ARBA" id="ARBA00022737"/>
    </source>
</evidence>
<evidence type="ECO:0000313" key="11">
    <source>
        <dbReference type="Proteomes" id="UP000472271"/>
    </source>
</evidence>
<comment type="similarity">
    <text evidence="2">Belongs to the krueppel C2H2-type zinc-finger protein family.</text>
</comment>
<evidence type="ECO:0000256" key="1">
    <source>
        <dbReference type="ARBA" id="ARBA00004123"/>
    </source>
</evidence>
<sequence length="154" mass="17759">MSVTSVERLSAEQEIALKSTNASTLEKDHMRVTSVEMLSPQQKDYMSVTSKPYNCDDCGKFFTKATHLKIHQRIHTGERPYGYGQCRKFFTKANHLKIHQRTHTGEKPYQCRFCNRSFLTGSKCTKHELVKHFHKEQKLNSQQGPGFHGDTTSH</sequence>
<dbReference type="Proteomes" id="UP000472271">
    <property type="component" value="Chromosome 16"/>
</dbReference>
<evidence type="ECO:0000256" key="5">
    <source>
        <dbReference type="ARBA" id="ARBA00022771"/>
    </source>
</evidence>
<feature type="domain" description="C2H2-type" evidence="9">
    <location>
        <begin position="81"/>
        <end position="108"/>
    </location>
</feature>
<keyword evidence="6" id="KW-0862">Zinc</keyword>
<dbReference type="InParanoid" id="A0A673A666"/>
<keyword evidence="5 8" id="KW-0863">Zinc-finger</keyword>
<name>A0A673A666_9TELE</name>
<protein>
    <recommendedName>
        <fullName evidence="9">C2H2-type domain-containing protein</fullName>
    </recommendedName>
</protein>
<dbReference type="AlphaFoldDB" id="A0A673A666"/>
<organism evidence="10 11">
    <name type="scientific">Sphaeramia orbicularis</name>
    <name type="common">orbiculate cardinalfish</name>
    <dbReference type="NCBI Taxonomy" id="375764"/>
    <lineage>
        <taxon>Eukaryota</taxon>
        <taxon>Metazoa</taxon>
        <taxon>Chordata</taxon>
        <taxon>Craniata</taxon>
        <taxon>Vertebrata</taxon>
        <taxon>Euteleostomi</taxon>
        <taxon>Actinopterygii</taxon>
        <taxon>Neopterygii</taxon>
        <taxon>Teleostei</taxon>
        <taxon>Neoteleostei</taxon>
        <taxon>Acanthomorphata</taxon>
        <taxon>Gobiaria</taxon>
        <taxon>Kurtiformes</taxon>
        <taxon>Apogonoidei</taxon>
        <taxon>Apogonidae</taxon>
        <taxon>Apogoninae</taxon>
        <taxon>Sphaeramia</taxon>
    </lineage>
</organism>
<dbReference type="SUPFAM" id="SSF57667">
    <property type="entry name" value="beta-beta-alpha zinc fingers"/>
    <property type="match status" value="2"/>
</dbReference>
<dbReference type="GO" id="GO:0000978">
    <property type="term" value="F:RNA polymerase II cis-regulatory region sequence-specific DNA binding"/>
    <property type="evidence" value="ECO:0007669"/>
    <property type="project" value="TreeGrafter"/>
</dbReference>
<dbReference type="Pfam" id="PF00096">
    <property type="entry name" value="zf-C2H2"/>
    <property type="match status" value="2"/>
</dbReference>
<dbReference type="FunFam" id="3.30.160.60:FF:001498">
    <property type="entry name" value="Zinc finger protein 404"/>
    <property type="match status" value="1"/>
</dbReference>
<dbReference type="Gene3D" id="3.30.160.60">
    <property type="entry name" value="Classic Zinc Finger"/>
    <property type="match status" value="3"/>
</dbReference>
<evidence type="ECO:0000256" key="7">
    <source>
        <dbReference type="ARBA" id="ARBA00023242"/>
    </source>
</evidence>
<comment type="subcellular location">
    <subcellularLocation>
        <location evidence="1">Nucleus</location>
    </subcellularLocation>
</comment>
<proteinExistence type="inferred from homology"/>
<reference evidence="10" key="2">
    <citation type="submission" date="2025-08" db="UniProtKB">
        <authorList>
            <consortium name="Ensembl"/>
        </authorList>
    </citation>
    <scope>IDENTIFICATION</scope>
</reference>
<feature type="domain" description="C2H2-type" evidence="9">
    <location>
        <begin position="53"/>
        <end position="80"/>
    </location>
</feature>
<dbReference type="GO" id="GO:0000981">
    <property type="term" value="F:DNA-binding transcription factor activity, RNA polymerase II-specific"/>
    <property type="evidence" value="ECO:0007669"/>
    <property type="project" value="TreeGrafter"/>
</dbReference>
<dbReference type="SMART" id="SM00355">
    <property type="entry name" value="ZnF_C2H2"/>
    <property type="match status" value="3"/>
</dbReference>
<dbReference type="GO" id="GO:0008270">
    <property type="term" value="F:zinc ion binding"/>
    <property type="evidence" value="ECO:0007669"/>
    <property type="project" value="UniProtKB-KW"/>
</dbReference>
<accession>A0A673A666</accession>
<dbReference type="FunFam" id="3.30.160.60:FF:002343">
    <property type="entry name" value="Zinc finger protein 33A"/>
    <property type="match status" value="1"/>
</dbReference>
<dbReference type="PANTHER" id="PTHR23235">
    <property type="entry name" value="KRUEPPEL-LIKE TRANSCRIPTION FACTOR"/>
    <property type="match status" value="1"/>
</dbReference>
<evidence type="ECO:0000256" key="2">
    <source>
        <dbReference type="ARBA" id="ARBA00006991"/>
    </source>
</evidence>
<reference evidence="10" key="1">
    <citation type="submission" date="2019-06" db="EMBL/GenBank/DDBJ databases">
        <authorList>
            <consortium name="Wellcome Sanger Institute Data Sharing"/>
        </authorList>
    </citation>
    <scope>NUCLEOTIDE SEQUENCE [LARGE SCALE GENOMIC DNA]</scope>
</reference>
<evidence type="ECO:0000256" key="3">
    <source>
        <dbReference type="ARBA" id="ARBA00022723"/>
    </source>
</evidence>
<evidence type="ECO:0000256" key="6">
    <source>
        <dbReference type="ARBA" id="ARBA00022833"/>
    </source>
</evidence>
<dbReference type="GO" id="GO:0005634">
    <property type="term" value="C:nucleus"/>
    <property type="evidence" value="ECO:0007669"/>
    <property type="project" value="UniProtKB-SubCell"/>
</dbReference>
<keyword evidence="7" id="KW-0539">Nucleus</keyword>
<dbReference type="PROSITE" id="PS50157">
    <property type="entry name" value="ZINC_FINGER_C2H2_2"/>
    <property type="match status" value="3"/>
</dbReference>
<keyword evidence="3" id="KW-0479">Metal-binding</keyword>
<reference evidence="10" key="3">
    <citation type="submission" date="2025-09" db="UniProtKB">
        <authorList>
            <consortium name="Ensembl"/>
        </authorList>
    </citation>
    <scope>IDENTIFICATION</scope>
</reference>
<keyword evidence="4" id="KW-0677">Repeat</keyword>
<dbReference type="Ensembl" id="ENSSORT00005025423.1">
    <property type="protein sequence ID" value="ENSSORP00005024694.1"/>
    <property type="gene ID" value="ENSSORG00005011880.1"/>
</dbReference>
<dbReference type="InterPro" id="IPR013087">
    <property type="entry name" value="Znf_C2H2_type"/>
</dbReference>